<name>M2NMZ9_BAUPA</name>
<dbReference type="AlphaFoldDB" id="M2NMZ9"/>
<evidence type="ECO:0000313" key="2">
    <source>
        <dbReference type="Proteomes" id="UP000011761"/>
    </source>
</evidence>
<dbReference type="KEGG" id="bcom:BAUCODRAFT_118624"/>
<accession>M2NMZ9</accession>
<gene>
    <name evidence="1" type="ORF">BAUCODRAFT_118624</name>
</gene>
<protein>
    <submittedName>
        <fullName evidence="1">Uncharacterized protein</fullName>
    </submittedName>
</protein>
<keyword evidence="2" id="KW-1185">Reference proteome</keyword>
<organism evidence="1 2">
    <name type="scientific">Baudoinia panamericana (strain UAMH 10762)</name>
    <name type="common">Angels' share fungus</name>
    <name type="synonym">Baudoinia compniacensis (strain UAMH 10762)</name>
    <dbReference type="NCBI Taxonomy" id="717646"/>
    <lineage>
        <taxon>Eukaryota</taxon>
        <taxon>Fungi</taxon>
        <taxon>Dikarya</taxon>
        <taxon>Ascomycota</taxon>
        <taxon>Pezizomycotina</taxon>
        <taxon>Dothideomycetes</taxon>
        <taxon>Dothideomycetidae</taxon>
        <taxon>Mycosphaerellales</taxon>
        <taxon>Teratosphaeriaceae</taxon>
        <taxon>Baudoinia</taxon>
    </lineage>
</organism>
<dbReference type="EMBL" id="KB445550">
    <property type="protein sequence ID" value="EMD00900.1"/>
    <property type="molecule type" value="Genomic_DNA"/>
</dbReference>
<evidence type="ECO:0000313" key="1">
    <source>
        <dbReference type="EMBL" id="EMD00900.1"/>
    </source>
</evidence>
<dbReference type="HOGENOM" id="CLU_2885419_0_0_1"/>
<dbReference type="GeneID" id="19107344"/>
<reference evidence="1 2" key="1">
    <citation type="journal article" date="2012" name="PLoS Pathog.">
        <title>Diverse lifestyles and strategies of plant pathogenesis encoded in the genomes of eighteen Dothideomycetes fungi.</title>
        <authorList>
            <person name="Ohm R.A."/>
            <person name="Feau N."/>
            <person name="Henrissat B."/>
            <person name="Schoch C.L."/>
            <person name="Horwitz B.A."/>
            <person name="Barry K.W."/>
            <person name="Condon B.J."/>
            <person name="Copeland A.C."/>
            <person name="Dhillon B."/>
            <person name="Glaser F."/>
            <person name="Hesse C.N."/>
            <person name="Kosti I."/>
            <person name="LaButti K."/>
            <person name="Lindquist E.A."/>
            <person name="Lucas S."/>
            <person name="Salamov A.A."/>
            <person name="Bradshaw R.E."/>
            <person name="Ciuffetti L."/>
            <person name="Hamelin R.C."/>
            <person name="Kema G.H.J."/>
            <person name="Lawrence C."/>
            <person name="Scott J.A."/>
            <person name="Spatafora J.W."/>
            <person name="Turgeon B.G."/>
            <person name="de Wit P.J.G.M."/>
            <person name="Zhong S."/>
            <person name="Goodwin S.B."/>
            <person name="Grigoriev I.V."/>
        </authorList>
    </citation>
    <scope>NUCLEOTIDE SEQUENCE [LARGE SCALE GENOMIC DNA]</scope>
    <source>
        <strain evidence="1 2">UAMH 10762</strain>
    </source>
</reference>
<dbReference type="RefSeq" id="XP_007672084.1">
    <property type="nucleotide sequence ID" value="XM_007673894.1"/>
</dbReference>
<dbReference type="Proteomes" id="UP000011761">
    <property type="component" value="Unassembled WGS sequence"/>
</dbReference>
<proteinExistence type="predicted"/>
<sequence>MYECVLRPVIWFCYQSSRYPARVKVVGQELATIKHYPMMPVSTRLAIKAQRLSIRSHSPSAHQ</sequence>